<evidence type="ECO:0000256" key="6">
    <source>
        <dbReference type="ARBA" id="ARBA00022490"/>
    </source>
</evidence>
<proteinExistence type="inferred from homology"/>
<keyword evidence="10" id="KW-0547">Nucleotide-binding</keyword>
<dbReference type="SUPFAM" id="SSF51984">
    <property type="entry name" value="MurCD N-terminal domain"/>
    <property type="match status" value="1"/>
</dbReference>
<gene>
    <name evidence="24" type="primary">murC</name>
    <name evidence="22" type="synonym">murB</name>
    <name evidence="24" type="ORF">IAC79_07465</name>
</gene>
<evidence type="ECO:0000256" key="19">
    <source>
        <dbReference type="ARBA" id="ARBA00031026"/>
    </source>
</evidence>
<evidence type="ECO:0000256" key="9">
    <source>
        <dbReference type="ARBA" id="ARBA00022630"/>
    </source>
</evidence>
<dbReference type="InterPro" id="IPR013221">
    <property type="entry name" value="Mur_ligase_cen"/>
</dbReference>
<dbReference type="InterPro" id="IPR004101">
    <property type="entry name" value="Mur_ligase_C"/>
</dbReference>
<dbReference type="Gene3D" id="3.90.190.20">
    <property type="entry name" value="Mur ligase, C-terminal domain"/>
    <property type="match status" value="1"/>
</dbReference>
<reference evidence="24" key="2">
    <citation type="journal article" date="2021" name="PeerJ">
        <title>Extensive microbial diversity within the chicken gut microbiome revealed by metagenomics and culture.</title>
        <authorList>
            <person name="Gilroy R."/>
            <person name="Ravi A."/>
            <person name="Getino M."/>
            <person name="Pursley I."/>
            <person name="Horton D.L."/>
            <person name="Alikhan N.F."/>
            <person name="Baker D."/>
            <person name="Gharbi K."/>
            <person name="Hall N."/>
            <person name="Watson M."/>
            <person name="Adriaenssens E.M."/>
            <person name="Foster-Nyarko E."/>
            <person name="Jarju S."/>
            <person name="Secka A."/>
            <person name="Antonio M."/>
            <person name="Oren A."/>
            <person name="Chaudhuri R.R."/>
            <person name="La Ragione R."/>
            <person name="Hildebrand F."/>
            <person name="Pallen M.J."/>
        </authorList>
    </citation>
    <scope>NUCLEOTIDE SEQUENCE</scope>
    <source>
        <strain evidence="24">35461</strain>
    </source>
</reference>
<dbReference type="Gene3D" id="3.40.1190.10">
    <property type="entry name" value="Mur-like, catalytic domain"/>
    <property type="match status" value="1"/>
</dbReference>
<dbReference type="PROSITE" id="PS51387">
    <property type="entry name" value="FAD_PCMH"/>
    <property type="match status" value="1"/>
</dbReference>
<comment type="catalytic activity">
    <reaction evidence="21 22">
        <text>UDP-N-acetyl-alpha-D-muramate + NADP(+) = UDP-N-acetyl-3-O-(1-carboxyvinyl)-alpha-D-glucosamine + NADPH + H(+)</text>
        <dbReference type="Rhea" id="RHEA:12248"/>
        <dbReference type="ChEBI" id="CHEBI:15378"/>
        <dbReference type="ChEBI" id="CHEBI:57783"/>
        <dbReference type="ChEBI" id="CHEBI:58349"/>
        <dbReference type="ChEBI" id="CHEBI:68483"/>
        <dbReference type="ChEBI" id="CHEBI:70757"/>
        <dbReference type="EC" id="1.3.1.98"/>
    </reaction>
</comment>
<dbReference type="SUPFAM" id="SSF56194">
    <property type="entry name" value="Uridine diphospho-N-Acetylenolpyruvylglucosamine reductase, MurB, C-terminal domain"/>
    <property type="match status" value="1"/>
</dbReference>
<evidence type="ECO:0000256" key="2">
    <source>
        <dbReference type="ARBA" id="ARBA00003921"/>
    </source>
</evidence>
<dbReference type="EC" id="1.3.1.98" evidence="22"/>
<dbReference type="InterPro" id="IPR036635">
    <property type="entry name" value="MurB_C_sf"/>
</dbReference>
<protein>
    <recommendedName>
        <fullName evidence="5 22">UDP-N-acetylenolpyruvoylglucosamine reductase</fullName>
        <ecNumber evidence="22">1.3.1.98</ecNumber>
    </recommendedName>
    <alternativeName>
        <fullName evidence="19 22">UDP-N-acetylmuramate dehydrogenase</fullName>
    </alternativeName>
</protein>
<dbReference type="Pfam" id="PF01225">
    <property type="entry name" value="Mur_ligase"/>
    <property type="match status" value="1"/>
</dbReference>
<dbReference type="GO" id="GO:0051301">
    <property type="term" value="P:cell division"/>
    <property type="evidence" value="ECO:0007669"/>
    <property type="project" value="UniProtKB-KW"/>
</dbReference>
<evidence type="ECO:0000256" key="10">
    <source>
        <dbReference type="ARBA" id="ARBA00022741"/>
    </source>
</evidence>
<dbReference type="EMBL" id="DVOR01000234">
    <property type="protein sequence ID" value="HIV09933.1"/>
    <property type="molecule type" value="Genomic_DNA"/>
</dbReference>
<evidence type="ECO:0000256" key="13">
    <source>
        <dbReference type="ARBA" id="ARBA00022857"/>
    </source>
</evidence>
<reference evidence="24" key="1">
    <citation type="submission" date="2020-10" db="EMBL/GenBank/DDBJ databases">
        <authorList>
            <person name="Gilroy R."/>
        </authorList>
    </citation>
    <scope>NUCLEOTIDE SEQUENCE</scope>
    <source>
        <strain evidence="24">35461</strain>
    </source>
</reference>
<dbReference type="SUPFAM" id="SSF53244">
    <property type="entry name" value="MurD-like peptide ligases, peptide-binding domain"/>
    <property type="match status" value="1"/>
</dbReference>
<comment type="pathway">
    <text evidence="4 22">Cell wall biogenesis; peptidoglycan biosynthesis.</text>
</comment>
<dbReference type="Pfam" id="PF01565">
    <property type="entry name" value="FAD_binding_4"/>
    <property type="match status" value="1"/>
</dbReference>
<comment type="function">
    <text evidence="2 22">Cell wall formation.</text>
</comment>
<evidence type="ECO:0000256" key="20">
    <source>
        <dbReference type="ARBA" id="ARBA00047833"/>
    </source>
</evidence>
<evidence type="ECO:0000256" key="21">
    <source>
        <dbReference type="ARBA" id="ARBA00048914"/>
    </source>
</evidence>
<dbReference type="Gene3D" id="3.30.43.10">
    <property type="entry name" value="Uridine Diphospho-n-acetylenolpyruvylglucosamine Reductase, domain 2"/>
    <property type="match status" value="1"/>
</dbReference>
<dbReference type="Proteomes" id="UP000886845">
    <property type="component" value="Unassembled WGS sequence"/>
</dbReference>
<evidence type="ECO:0000256" key="7">
    <source>
        <dbReference type="ARBA" id="ARBA00022598"/>
    </source>
</evidence>
<feature type="active site" evidence="22">
    <location>
        <position position="775"/>
    </location>
</feature>
<dbReference type="InterPro" id="IPR011601">
    <property type="entry name" value="MurB_C"/>
</dbReference>
<comment type="similarity">
    <text evidence="22">Belongs to the MurB family.</text>
</comment>
<dbReference type="InterPro" id="IPR050061">
    <property type="entry name" value="MurCDEF_pg_biosynth"/>
</dbReference>
<dbReference type="Gene3D" id="3.90.78.10">
    <property type="entry name" value="UDP-N-acetylenolpyruvoylglucosamine reductase, C-terminal domain"/>
    <property type="match status" value="1"/>
</dbReference>
<keyword evidence="6 22" id="KW-0963">Cytoplasm</keyword>
<keyword evidence="15 22" id="KW-0573">Peptidoglycan synthesis</keyword>
<dbReference type="PANTHER" id="PTHR43445">
    <property type="entry name" value="UDP-N-ACETYLMURAMATE--L-ALANINE LIGASE-RELATED"/>
    <property type="match status" value="1"/>
</dbReference>
<dbReference type="InterPro" id="IPR016169">
    <property type="entry name" value="FAD-bd_PCMH_sub2"/>
</dbReference>
<keyword evidence="11 22" id="KW-0274">FAD</keyword>
<dbReference type="InterPro" id="IPR000713">
    <property type="entry name" value="Mur_ligase_N"/>
</dbReference>
<dbReference type="InterPro" id="IPR016167">
    <property type="entry name" value="FAD-bd_PCMH_sub1"/>
</dbReference>
<keyword evidence="16 22" id="KW-0560">Oxidoreductase</keyword>
<comment type="subcellular location">
    <subcellularLocation>
        <location evidence="3 22">Cytoplasm</location>
    </subcellularLocation>
</comment>
<dbReference type="GO" id="GO:0009252">
    <property type="term" value="P:peptidoglycan biosynthetic process"/>
    <property type="evidence" value="ECO:0007669"/>
    <property type="project" value="UniProtKB-UniRule"/>
</dbReference>
<dbReference type="PANTHER" id="PTHR43445:SF3">
    <property type="entry name" value="UDP-N-ACETYLMURAMATE--L-ALANINE LIGASE"/>
    <property type="match status" value="1"/>
</dbReference>
<dbReference type="GO" id="GO:0071555">
    <property type="term" value="P:cell wall organization"/>
    <property type="evidence" value="ECO:0007669"/>
    <property type="project" value="UniProtKB-KW"/>
</dbReference>
<dbReference type="GO" id="GO:0008762">
    <property type="term" value="F:UDP-N-acetylmuramate dehydrogenase activity"/>
    <property type="evidence" value="ECO:0007669"/>
    <property type="project" value="UniProtKB-UniRule"/>
</dbReference>
<keyword evidence="17 22" id="KW-0131">Cell cycle</keyword>
<comment type="cofactor">
    <cofactor evidence="1 22">
        <name>FAD</name>
        <dbReference type="ChEBI" id="CHEBI:57692"/>
    </cofactor>
</comment>
<keyword evidence="8 22" id="KW-0132">Cell division</keyword>
<keyword evidence="9 22" id="KW-0285">Flavoprotein</keyword>
<feature type="active site" evidence="22">
    <location>
        <position position="658"/>
    </location>
</feature>
<evidence type="ECO:0000256" key="18">
    <source>
        <dbReference type="ARBA" id="ARBA00023316"/>
    </source>
</evidence>
<evidence type="ECO:0000256" key="22">
    <source>
        <dbReference type="HAMAP-Rule" id="MF_00037"/>
    </source>
</evidence>
<dbReference type="GO" id="GO:0005737">
    <property type="term" value="C:cytoplasm"/>
    <property type="evidence" value="ECO:0007669"/>
    <property type="project" value="UniProtKB-SubCell"/>
</dbReference>
<dbReference type="Gene3D" id="3.30.465.10">
    <property type="match status" value="1"/>
</dbReference>
<dbReference type="SUPFAM" id="SSF53623">
    <property type="entry name" value="MurD-like peptide ligases, catalytic domain"/>
    <property type="match status" value="1"/>
</dbReference>
<dbReference type="AlphaFoldDB" id="A0A9D1NPK6"/>
<dbReference type="SUPFAM" id="SSF56176">
    <property type="entry name" value="FAD-binding/transporter-associated domain-like"/>
    <property type="match status" value="1"/>
</dbReference>
<evidence type="ECO:0000256" key="5">
    <source>
        <dbReference type="ARBA" id="ARBA00015188"/>
    </source>
</evidence>
<dbReference type="InterPro" id="IPR036565">
    <property type="entry name" value="Mur-like_cat_sf"/>
</dbReference>
<evidence type="ECO:0000256" key="12">
    <source>
        <dbReference type="ARBA" id="ARBA00022840"/>
    </source>
</evidence>
<dbReference type="GO" id="GO:0008763">
    <property type="term" value="F:UDP-N-acetylmuramate-L-alanine ligase activity"/>
    <property type="evidence" value="ECO:0007669"/>
    <property type="project" value="UniProtKB-UniRule"/>
</dbReference>
<dbReference type="Pfam" id="PF02875">
    <property type="entry name" value="Mur_ligase_C"/>
    <property type="match status" value="1"/>
</dbReference>
<evidence type="ECO:0000259" key="23">
    <source>
        <dbReference type="PROSITE" id="PS51387"/>
    </source>
</evidence>
<accession>A0A9D1NPK6</accession>
<evidence type="ECO:0000256" key="4">
    <source>
        <dbReference type="ARBA" id="ARBA00004752"/>
    </source>
</evidence>
<dbReference type="InterPro" id="IPR005758">
    <property type="entry name" value="UDP-N-AcMur_Ala_ligase_MurC"/>
</dbReference>
<evidence type="ECO:0000256" key="3">
    <source>
        <dbReference type="ARBA" id="ARBA00004496"/>
    </source>
</evidence>
<dbReference type="Gene3D" id="3.40.50.720">
    <property type="entry name" value="NAD(P)-binding Rossmann-like Domain"/>
    <property type="match status" value="1"/>
</dbReference>
<keyword evidence="18 22" id="KW-0961">Cell wall biogenesis/degradation</keyword>
<keyword evidence="14 22" id="KW-0133">Cell shape</keyword>
<organism evidence="24 25">
    <name type="scientific">Candidatus Spyradenecus faecavium</name>
    <dbReference type="NCBI Taxonomy" id="2840947"/>
    <lineage>
        <taxon>Bacteria</taxon>
        <taxon>Pseudomonadati</taxon>
        <taxon>Lentisphaerota</taxon>
        <taxon>Lentisphaeria</taxon>
        <taxon>Lentisphaerales</taxon>
        <taxon>Lentisphaeraceae</taxon>
        <taxon>Lentisphaeraceae incertae sedis</taxon>
        <taxon>Candidatus Spyradenecus</taxon>
    </lineage>
</organism>
<dbReference type="GO" id="GO:0008360">
    <property type="term" value="P:regulation of cell shape"/>
    <property type="evidence" value="ECO:0007669"/>
    <property type="project" value="UniProtKB-KW"/>
</dbReference>
<evidence type="ECO:0000313" key="24">
    <source>
        <dbReference type="EMBL" id="HIV09933.1"/>
    </source>
</evidence>
<feature type="domain" description="FAD-binding PCMH-type" evidence="23">
    <location>
        <begin position="513"/>
        <end position="678"/>
    </location>
</feature>
<dbReference type="InterPro" id="IPR006094">
    <property type="entry name" value="Oxid_FAD_bind_N"/>
</dbReference>
<comment type="catalytic activity">
    <reaction evidence="20">
        <text>UDP-N-acetyl-alpha-D-muramate + L-alanine + ATP = UDP-N-acetyl-alpha-D-muramoyl-L-alanine + ADP + phosphate + H(+)</text>
        <dbReference type="Rhea" id="RHEA:23372"/>
        <dbReference type="ChEBI" id="CHEBI:15378"/>
        <dbReference type="ChEBI" id="CHEBI:30616"/>
        <dbReference type="ChEBI" id="CHEBI:43474"/>
        <dbReference type="ChEBI" id="CHEBI:57972"/>
        <dbReference type="ChEBI" id="CHEBI:70757"/>
        <dbReference type="ChEBI" id="CHEBI:83898"/>
        <dbReference type="ChEBI" id="CHEBI:456216"/>
        <dbReference type="EC" id="6.3.2.8"/>
    </reaction>
</comment>
<keyword evidence="7 24" id="KW-0436">Ligase</keyword>
<evidence type="ECO:0000256" key="15">
    <source>
        <dbReference type="ARBA" id="ARBA00022984"/>
    </source>
</evidence>
<dbReference type="InterPro" id="IPR003170">
    <property type="entry name" value="MurB"/>
</dbReference>
<keyword evidence="13 22" id="KW-0521">NADP</keyword>
<evidence type="ECO:0000256" key="1">
    <source>
        <dbReference type="ARBA" id="ARBA00001974"/>
    </source>
</evidence>
<dbReference type="InterPro" id="IPR036318">
    <property type="entry name" value="FAD-bd_PCMH-like_sf"/>
</dbReference>
<dbReference type="GO" id="GO:0005524">
    <property type="term" value="F:ATP binding"/>
    <property type="evidence" value="ECO:0007669"/>
    <property type="project" value="UniProtKB-KW"/>
</dbReference>
<evidence type="ECO:0000256" key="11">
    <source>
        <dbReference type="ARBA" id="ARBA00022827"/>
    </source>
</evidence>
<feature type="active site" description="Proton donor" evidence="22">
    <location>
        <position position="705"/>
    </location>
</feature>
<dbReference type="NCBIfam" id="TIGR01082">
    <property type="entry name" value="murC"/>
    <property type="match status" value="1"/>
</dbReference>
<evidence type="ECO:0000256" key="14">
    <source>
        <dbReference type="ARBA" id="ARBA00022960"/>
    </source>
</evidence>
<name>A0A9D1NPK6_9BACT</name>
<comment type="caution">
    <text evidence="24">The sequence shown here is derived from an EMBL/GenBank/DDBJ whole genome shotgun (WGS) entry which is preliminary data.</text>
</comment>
<evidence type="ECO:0000256" key="8">
    <source>
        <dbReference type="ARBA" id="ARBA00022618"/>
    </source>
</evidence>
<sequence length="779" mass="83064">METPINLFTLPPGRVHIMGICGVGAAGIAWMLHLRGWAVSGCDRHVPPTLGRFFARNGITVRQNHDPAHLSECDVLVHSAAIRPDEPELTLAKAGGIPVLSRGECLAGWVSGLRSVAVCGTHGKTTSACFATRLLQCVGRNPLWCLGGYTPRLLTNAGPRHGSLAGKLPPDQIAVAEADESDGTLAYEHPAVTLITNIELDHLDHFTSADELERCFAAVVDNTREGVAVCADSPWAMRVAARYGGPILSYGHSPDAQLRAENLRCTAEESRFTLFHGAARLGEVTLPIPGRHNVSNALGAMAACMLLGVEAPALLDALPQACAELPKRRFQWLTSQEAPVRVVVDYAHHPTEIQAMLSIARLQKPTRLRLVFQPHRYSRTRKLLPEFVPAFDGVDELILMPVYAASEDRSAGCESDALYAAIRAHDPALRILLARDADEVTHYLLKTASPGDLILVVGAGDVERIGYALRDALPTPGAAPAVQTPRDLLEPILHDAVEFRADEPLAKHTLYRVGGVADLLALPRDVPALSALRLLCTRRGVPIRFHGGGSDTWFSDLGLRGVLCLLRGPAFEGYDRAGDEVTVGAGLMGPALLARLEADGLSGLEFMQGIPGTVGGWVRMNAGAHGHAIWERVVGVRAVLADGQLRHIPAQAVLAGYRSVRGLDGLAVIAVTLRLDPATPEAVRERRAAFAAKRTDLAGLRCCGSLFRNPPAEPAGAILDRLGAKQWRVGGAFVAPQHANVLAAGEGCTASDLLALMQRMRDAVSAAVGAAPLPEVQGF</sequence>
<keyword evidence="12" id="KW-0067">ATP-binding</keyword>
<evidence type="ECO:0000256" key="17">
    <source>
        <dbReference type="ARBA" id="ARBA00023306"/>
    </source>
</evidence>
<dbReference type="HAMAP" id="MF_00037">
    <property type="entry name" value="MurB"/>
    <property type="match status" value="1"/>
</dbReference>
<dbReference type="InterPro" id="IPR036615">
    <property type="entry name" value="Mur_ligase_C_dom_sf"/>
</dbReference>
<evidence type="ECO:0000256" key="16">
    <source>
        <dbReference type="ARBA" id="ARBA00023002"/>
    </source>
</evidence>
<dbReference type="Pfam" id="PF08245">
    <property type="entry name" value="Mur_ligase_M"/>
    <property type="match status" value="1"/>
</dbReference>
<dbReference type="Pfam" id="PF02873">
    <property type="entry name" value="MurB_C"/>
    <property type="match status" value="1"/>
</dbReference>
<dbReference type="GO" id="GO:0071949">
    <property type="term" value="F:FAD binding"/>
    <property type="evidence" value="ECO:0007669"/>
    <property type="project" value="InterPro"/>
</dbReference>
<evidence type="ECO:0000313" key="25">
    <source>
        <dbReference type="Proteomes" id="UP000886845"/>
    </source>
</evidence>
<dbReference type="InterPro" id="IPR016166">
    <property type="entry name" value="FAD-bd_PCMH"/>
</dbReference>